<evidence type="ECO:0000313" key="1">
    <source>
        <dbReference type="EMBL" id="GAA2067442.1"/>
    </source>
</evidence>
<dbReference type="Gene3D" id="1.10.490.110">
    <property type="entry name" value="Uncharacterized conserved protein DUF2267"/>
    <property type="match status" value="1"/>
</dbReference>
<gene>
    <name evidence="1" type="ORF">GCM10009839_94030</name>
</gene>
<dbReference type="Pfam" id="PF10025">
    <property type="entry name" value="DUF2267"/>
    <property type="match status" value="1"/>
</dbReference>
<protein>
    <recommendedName>
        <fullName evidence="3">DUF2267 domain-containing protein</fullName>
    </recommendedName>
</protein>
<evidence type="ECO:0008006" key="3">
    <source>
        <dbReference type="Google" id="ProtNLM"/>
    </source>
</evidence>
<dbReference type="InterPro" id="IPR018727">
    <property type="entry name" value="DUF2267"/>
</dbReference>
<name>A0ABP5HBC4_9ACTN</name>
<organism evidence="1 2">
    <name type="scientific">Catenulispora yoronensis</name>
    <dbReference type="NCBI Taxonomy" id="450799"/>
    <lineage>
        <taxon>Bacteria</taxon>
        <taxon>Bacillati</taxon>
        <taxon>Actinomycetota</taxon>
        <taxon>Actinomycetes</taxon>
        <taxon>Catenulisporales</taxon>
        <taxon>Catenulisporaceae</taxon>
        <taxon>Catenulispora</taxon>
    </lineage>
</organism>
<comment type="caution">
    <text evidence="1">The sequence shown here is derived from an EMBL/GenBank/DDBJ whole genome shotgun (WGS) entry which is preliminary data.</text>
</comment>
<evidence type="ECO:0000313" key="2">
    <source>
        <dbReference type="Proteomes" id="UP001500751"/>
    </source>
</evidence>
<dbReference type="EMBL" id="BAAAQN010000123">
    <property type="protein sequence ID" value="GAA2067442.1"/>
    <property type="molecule type" value="Genomic_DNA"/>
</dbReference>
<dbReference type="Proteomes" id="UP001500751">
    <property type="component" value="Unassembled WGS sequence"/>
</dbReference>
<sequence length="70" mass="7783">MAVRWEAFLTAVQDRGAYPEPYEAERASQVVLALLGAHVVGTVRAQLAAQLPARRRSLRFCSTRCNPLSR</sequence>
<reference evidence="2" key="1">
    <citation type="journal article" date="2019" name="Int. J. Syst. Evol. Microbiol.">
        <title>The Global Catalogue of Microorganisms (GCM) 10K type strain sequencing project: providing services to taxonomists for standard genome sequencing and annotation.</title>
        <authorList>
            <consortium name="The Broad Institute Genomics Platform"/>
            <consortium name="The Broad Institute Genome Sequencing Center for Infectious Disease"/>
            <person name="Wu L."/>
            <person name="Ma J."/>
        </authorList>
    </citation>
    <scope>NUCLEOTIDE SEQUENCE [LARGE SCALE GENOMIC DNA]</scope>
    <source>
        <strain evidence="2">JCM 16014</strain>
    </source>
</reference>
<keyword evidence="2" id="KW-1185">Reference proteome</keyword>
<proteinExistence type="predicted"/>
<accession>A0ABP5HBC4</accession>
<dbReference type="InterPro" id="IPR038282">
    <property type="entry name" value="DUF2267_sf"/>
</dbReference>